<sequence length="174" mass="19190">MNFGPAVNQNVLALISRPEERWSMWKAALLTMGLLVALVEKVRSNDAQPPFYGVKLCGREFIRAVIFTCGGSRWRRSLRDTDSIGEEAFDPWNTNSIPQLIGKQAPAESQVWREQTLNEASVAAAFSRSARSPISEEVLEALRSADRKGRDVVVGLSNACCKWGCSKGEISSLC</sequence>
<dbReference type="Pfam" id="PF00049">
    <property type="entry name" value="Insulin"/>
    <property type="match status" value="1"/>
</dbReference>
<dbReference type="InterPro" id="IPR051777">
    <property type="entry name" value="Insulin-like_neuro_ligands"/>
</dbReference>
<dbReference type="PROSITE" id="PS00262">
    <property type="entry name" value="INSULIN"/>
    <property type="match status" value="1"/>
</dbReference>
<feature type="domain" description="Insulin-like" evidence="13">
    <location>
        <begin position="54"/>
        <end position="174"/>
    </location>
</feature>
<evidence type="ECO:0000256" key="1">
    <source>
        <dbReference type="ARBA" id="ARBA00004613"/>
    </source>
</evidence>
<dbReference type="Proteomes" id="UP000007635">
    <property type="component" value="Chromosome IX"/>
</dbReference>
<evidence type="ECO:0000256" key="9">
    <source>
        <dbReference type="ARBA" id="ARBA00023157"/>
    </source>
</evidence>
<dbReference type="SUPFAM" id="SSF56994">
    <property type="entry name" value="Insulin-like"/>
    <property type="match status" value="1"/>
</dbReference>
<keyword evidence="6" id="KW-0165">Cleavage on pair of basic residues</keyword>
<evidence type="ECO:0000256" key="10">
    <source>
        <dbReference type="ARBA" id="ARBA00040355"/>
    </source>
</evidence>
<dbReference type="InterPro" id="IPR022352">
    <property type="entry name" value="Ins/IGF/rlx"/>
</dbReference>
<reference evidence="14" key="2">
    <citation type="submission" date="2025-08" db="UniProtKB">
        <authorList>
            <consortium name="Ensembl"/>
        </authorList>
    </citation>
    <scope>IDENTIFICATION</scope>
</reference>
<evidence type="ECO:0000256" key="2">
    <source>
        <dbReference type="ARBA" id="ARBA00009034"/>
    </source>
</evidence>
<dbReference type="GO" id="GO:0005179">
    <property type="term" value="F:hormone activity"/>
    <property type="evidence" value="ECO:0007669"/>
    <property type="project" value="UniProtKB-KW"/>
</dbReference>
<evidence type="ECO:0000313" key="15">
    <source>
        <dbReference type="Proteomes" id="UP000007635"/>
    </source>
</evidence>
<dbReference type="CDD" id="cd04365">
    <property type="entry name" value="IlGF_relaxin_like"/>
    <property type="match status" value="1"/>
</dbReference>
<reference evidence="14" key="3">
    <citation type="submission" date="2025-09" db="UniProtKB">
        <authorList>
            <consortium name="Ensembl"/>
        </authorList>
    </citation>
    <scope>IDENTIFICATION</scope>
</reference>
<dbReference type="PANTHER" id="PTHR20968:SF0">
    <property type="entry name" value="RELAXIN-3"/>
    <property type="match status" value="1"/>
</dbReference>
<evidence type="ECO:0000256" key="5">
    <source>
        <dbReference type="ARBA" id="ARBA00022525"/>
    </source>
</evidence>
<dbReference type="GO" id="GO:0005576">
    <property type="term" value="C:extracellular region"/>
    <property type="evidence" value="ECO:0007669"/>
    <property type="project" value="UniProtKB-SubCell"/>
</dbReference>
<dbReference type="GO" id="GO:0001664">
    <property type="term" value="F:G protein-coupled receptor binding"/>
    <property type="evidence" value="ECO:0007669"/>
    <property type="project" value="TreeGrafter"/>
</dbReference>
<reference evidence="14 15" key="1">
    <citation type="journal article" date="2021" name="G3 (Bethesda)">
        <title>Improved contiguity of the threespine stickleback genome using long-read sequencing.</title>
        <authorList>
            <person name="Nath S."/>
            <person name="Shaw D.E."/>
            <person name="White M.A."/>
        </authorList>
    </citation>
    <scope>NUCLEOTIDE SEQUENCE [LARGE SCALE GENOMIC DNA]</scope>
    <source>
        <strain evidence="14 15">Lake Benthic</strain>
    </source>
</reference>
<dbReference type="PANTHER" id="PTHR20968">
    <property type="entry name" value="ILGF DOMAIN-CONTAINING PROTEIN"/>
    <property type="match status" value="1"/>
</dbReference>
<name>A0AAQ4QHY7_GASAC</name>
<protein>
    <recommendedName>
        <fullName evidence="4">Insulin</fullName>
    </recommendedName>
    <alternativeName>
        <fullName evidence="10">Relaxin-3</fullName>
    </alternativeName>
</protein>
<dbReference type="InterPro" id="IPR036438">
    <property type="entry name" value="Insulin-like_sf"/>
</dbReference>
<evidence type="ECO:0000256" key="11">
    <source>
        <dbReference type="RuleBase" id="RU000406"/>
    </source>
</evidence>
<evidence type="ECO:0000313" key="14">
    <source>
        <dbReference type="Ensembl" id="ENSGACP00000050869.1"/>
    </source>
</evidence>
<evidence type="ECO:0000256" key="7">
    <source>
        <dbReference type="ARBA" id="ARBA00022702"/>
    </source>
</evidence>
<dbReference type="GeneTree" id="ENSGT00940000154396"/>
<accession>A0AAQ4QHY7</accession>
<evidence type="ECO:0000256" key="4">
    <source>
        <dbReference type="ARBA" id="ARBA00020180"/>
    </source>
</evidence>
<comment type="subunit">
    <text evidence="3">Heterodimer of a B chain and an A chain linked by two disulfide bonds.</text>
</comment>
<dbReference type="Ensembl" id="ENSGACT00000062151.1">
    <property type="protein sequence ID" value="ENSGACP00000050869.1"/>
    <property type="gene ID" value="ENSGACG00000036670.1"/>
</dbReference>
<evidence type="ECO:0000256" key="12">
    <source>
        <dbReference type="SAM" id="SignalP"/>
    </source>
</evidence>
<evidence type="ECO:0000256" key="3">
    <source>
        <dbReference type="ARBA" id="ARBA00011207"/>
    </source>
</evidence>
<evidence type="ECO:0000259" key="13">
    <source>
        <dbReference type="SMART" id="SM00078"/>
    </source>
</evidence>
<dbReference type="InterPro" id="IPR022353">
    <property type="entry name" value="Insulin_CS"/>
</dbReference>
<proteinExistence type="inferred from homology"/>
<keyword evidence="5 11" id="KW-0964">Secreted</keyword>
<feature type="chain" id="PRO_5042845956" description="Insulin" evidence="12">
    <location>
        <begin position="45"/>
        <end position="174"/>
    </location>
</feature>
<organism evidence="14 15">
    <name type="scientific">Gasterosteus aculeatus aculeatus</name>
    <name type="common">three-spined stickleback</name>
    <dbReference type="NCBI Taxonomy" id="481459"/>
    <lineage>
        <taxon>Eukaryota</taxon>
        <taxon>Metazoa</taxon>
        <taxon>Chordata</taxon>
        <taxon>Craniata</taxon>
        <taxon>Vertebrata</taxon>
        <taxon>Euteleostomi</taxon>
        <taxon>Actinopterygii</taxon>
        <taxon>Neopterygii</taxon>
        <taxon>Teleostei</taxon>
        <taxon>Neoteleostei</taxon>
        <taxon>Acanthomorphata</taxon>
        <taxon>Eupercaria</taxon>
        <taxon>Perciformes</taxon>
        <taxon>Cottioidei</taxon>
        <taxon>Gasterosteales</taxon>
        <taxon>Gasterosteidae</taxon>
        <taxon>Gasterosteus</taxon>
    </lineage>
</organism>
<dbReference type="SMART" id="SM00078">
    <property type="entry name" value="IlGF"/>
    <property type="match status" value="1"/>
</dbReference>
<keyword evidence="9" id="KW-1015">Disulfide bond</keyword>
<keyword evidence="15" id="KW-1185">Reference proteome</keyword>
<evidence type="ECO:0000256" key="6">
    <source>
        <dbReference type="ARBA" id="ARBA00022685"/>
    </source>
</evidence>
<keyword evidence="8 12" id="KW-0732">Signal</keyword>
<comment type="similarity">
    <text evidence="2 11">Belongs to the insulin family.</text>
</comment>
<dbReference type="AlphaFoldDB" id="A0AAQ4QHY7"/>
<comment type="subcellular location">
    <subcellularLocation>
        <location evidence="1 11">Secreted</location>
    </subcellularLocation>
</comment>
<dbReference type="InterPro" id="IPR016179">
    <property type="entry name" value="Insulin-like"/>
</dbReference>
<evidence type="ECO:0000256" key="8">
    <source>
        <dbReference type="ARBA" id="ARBA00022729"/>
    </source>
</evidence>
<keyword evidence="7" id="KW-0372">Hormone</keyword>
<dbReference type="PRINTS" id="PR00276">
    <property type="entry name" value="INSULINFAMLY"/>
</dbReference>
<feature type="signal peptide" evidence="12">
    <location>
        <begin position="1"/>
        <end position="44"/>
    </location>
</feature>